<dbReference type="KEGG" id="dle:115804203"/>
<dbReference type="GeneID" id="115804203"/>
<proteinExistence type="predicted"/>
<feature type="compositionally biased region" description="Low complexity" evidence="1">
    <location>
        <begin position="80"/>
        <end position="94"/>
    </location>
</feature>
<feature type="region of interest" description="Disordered" evidence="1">
    <location>
        <begin position="43"/>
        <end position="316"/>
    </location>
</feature>
<evidence type="ECO:0000313" key="3">
    <source>
        <dbReference type="RefSeq" id="XP_030620361.1"/>
    </source>
</evidence>
<name>A0A7F8KC35_DELLE</name>
<feature type="compositionally biased region" description="Basic and acidic residues" evidence="1">
    <location>
        <begin position="219"/>
        <end position="233"/>
    </location>
</feature>
<dbReference type="RefSeq" id="XP_030620361.1">
    <property type="nucleotide sequence ID" value="XM_030764501.1"/>
</dbReference>
<accession>A0A7F8KC35</accession>
<evidence type="ECO:0000256" key="1">
    <source>
        <dbReference type="SAM" id="MobiDB-lite"/>
    </source>
</evidence>
<sequence>MTLPLRFPWKPNWDRRNRRLFKVIRAQERGDKDSKERELFLPLITETRGSISNTTLGPQAGSSGGGACAPPPRPPPPPAGSAGAAQDQAGEGLAPRSPSGNRWHLPTRRLRDLSDRGARGRHSLWSWGQGEGKVTCPGRAGAQACVRDAASQPELAEDAPLPPPRASLGRAGAPSAGDSPRKRPFSGSPPYCSPLPGHGPEERTPGEAFVPDTAAKTTPESRRGPERSEEVGPAREAGTRPSPSALRPPAALSAPPDHGPRASRAPARVLPSGRAARPPREEPGAEPAPPRPPAEAALPAGAEQRASRRRRTEAAG</sequence>
<gene>
    <name evidence="3" type="primary">LOC115804203</name>
</gene>
<feature type="compositionally biased region" description="Pro residues" evidence="1">
    <location>
        <begin position="69"/>
        <end position="79"/>
    </location>
</feature>
<feature type="compositionally biased region" description="Low complexity" evidence="1">
    <location>
        <begin position="294"/>
        <end position="304"/>
    </location>
</feature>
<feature type="compositionally biased region" description="Basic residues" evidence="1">
    <location>
        <begin position="307"/>
        <end position="316"/>
    </location>
</feature>
<organism evidence="2 3">
    <name type="scientific">Delphinapterus leucas</name>
    <name type="common">Beluga whale</name>
    <dbReference type="NCBI Taxonomy" id="9749"/>
    <lineage>
        <taxon>Eukaryota</taxon>
        <taxon>Metazoa</taxon>
        <taxon>Chordata</taxon>
        <taxon>Craniata</taxon>
        <taxon>Vertebrata</taxon>
        <taxon>Euteleostomi</taxon>
        <taxon>Mammalia</taxon>
        <taxon>Eutheria</taxon>
        <taxon>Laurasiatheria</taxon>
        <taxon>Artiodactyla</taxon>
        <taxon>Whippomorpha</taxon>
        <taxon>Cetacea</taxon>
        <taxon>Odontoceti</taxon>
        <taxon>Monodontidae</taxon>
        <taxon>Delphinapterus</taxon>
    </lineage>
</organism>
<feature type="compositionally biased region" description="Low complexity" evidence="1">
    <location>
        <begin position="240"/>
        <end position="256"/>
    </location>
</feature>
<reference evidence="3" key="1">
    <citation type="submission" date="2025-08" db="UniProtKB">
        <authorList>
            <consortium name="RefSeq"/>
        </authorList>
    </citation>
    <scope>IDENTIFICATION</scope>
    <source>
        <tissue evidence="3">Blood</tissue>
    </source>
</reference>
<evidence type="ECO:0000313" key="2">
    <source>
        <dbReference type="Proteomes" id="UP000248483"/>
    </source>
</evidence>
<protein>
    <submittedName>
        <fullName evidence="3">Uncharacterized protein LOC115804203</fullName>
    </submittedName>
</protein>
<dbReference type="AlphaFoldDB" id="A0A7F8KC35"/>
<dbReference type="InParanoid" id="A0A7F8KC35"/>
<feature type="compositionally biased region" description="Polar residues" evidence="1">
    <location>
        <begin position="47"/>
        <end position="56"/>
    </location>
</feature>
<keyword evidence="2" id="KW-1185">Reference proteome</keyword>
<dbReference type="Proteomes" id="UP000248483">
    <property type="component" value="Unplaced"/>
</dbReference>
<feature type="compositionally biased region" description="Basic and acidic residues" evidence="1">
    <location>
        <begin position="109"/>
        <end position="118"/>
    </location>
</feature>